<proteinExistence type="predicted"/>
<gene>
    <name evidence="1" type="ORF">SAMN04490194_1509</name>
</gene>
<dbReference type="AlphaFoldDB" id="A0A1H5H8E4"/>
<evidence type="ECO:0000313" key="2">
    <source>
        <dbReference type="Proteomes" id="UP000198985"/>
    </source>
</evidence>
<reference evidence="1 2" key="1">
    <citation type="submission" date="2016-10" db="EMBL/GenBank/DDBJ databases">
        <authorList>
            <person name="de Groot N.N."/>
        </authorList>
    </citation>
    <scope>NUCLEOTIDE SEQUENCE [LARGE SCALE GENOMIC DNA]</scope>
    <source>
        <strain evidence="1 2">BS3662</strain>
    </source>
</reference>
<dbReference type="RefSeq" id="WP_084323633.1">
    <property type="nucleotide sequence ID" value="NZ_FNTY01000002.1"/>
</dbReference>
<accession>A0A1H5H8E4</accession>
<sequence>MNYNSAEYIKQYNKTLSEHCDWEIQLSTDEDHKVSFAVFHLNTHPSEQDKPVLIGYIPLTTPVESLISSEILCNNYYHLGQTIGIKAQFYYLSESGAFPLQKE</sequence>
<dbReference type="Proteomes" id="UP000198985">
    <property type="component" value="Unassembled WGS sequence"/>
</dbReference>
<organism evidence="1 2">
    <name type="scientific">Pseudomonas migulae</name>
    <dbReference type="NCBI Taxonomy" id="78543"/>
    <lineage>
        <taxon>Bacteria</taxon>
        <taxon>Pseudomonadati</taxon>
        <taxon>Pseudomonadota</taxon>
        <taxon>Gammaproteobacteria</taxon>
        <taxon>Pseudomonadales</taxon>
        <taxon>Pseudomonadaceae</taxon>
        <taxon>Pseudomonas</taxon>
    </lineage>
</organism>
<dbReference type="EMBL" id="FNTY01000002">
    <property type="protein sequence ID" value="SEE24242.1"/>
    <property type="molecule type" value="Genomic_DNA"/>
</dbReference>
<name>A0A1H5H8E4_9PSED</name>
<protein>
    <submittedName>
        <fullName evidence="1">Uncharacterized protein</fullName>
    </submittedName>
</protein>
<evidence type="ECO:0000313" key="1">
    <source>
        <dbReference type="EMBL" id="SEE24242.1"/>
    </source>
</evidence>